<reference evidence="3" key="1">
    <citation type="submission" date="2016-11" db="UniProtKB">
        <authorList>
            <consortium name="WormBaseParasite"/>
        </authorList>
    </citation>
    <scope>IDENTIFICATION</scope>
</reference>
<protein>
    <submittedName>
        <fullName evidence="3">Uncharacterized protein</fullName>
    </submittedName>
</protein>
<feature type="compositionally biased region" description="Low complexity" evidence="1">
    <location>
        <begin position="229"/>
        <end position="238"/>
    </location>
</feature>
<evidence type="ECO:0000256" key="1">
    <source>
        <dbReference type="SAM" id="MobiDB-lite"/>
    </source>
</evidence>
<feature type="compositionally biased region" description="Basic residues" evidence="1">
    <location>
        <begin position="413"/>
        <end position="425"/>
    </location>
</feature>
<feature type="compositionally biased region" description="Basic and acidic residues" evidence="1">
    <location>
        <begin position="90"/>
        <end position="99"/>
    </location>
</feature>
<keyword evidence="2" id="KW-1185">Reference proteome</keyword>
<feature type="compositionally biased region" description="Low complexity" evidence="1">
    <location>
        <begin position="426"/>
        <end position="452"/>
    </location>
</feature>
<feature type="region of interest" description="Disordered" evidence="1">
    <location>
        <begin position="145"/>
        <end position="170"/>
    </location>
</feature>
<feature type="region of interest" description="Disordered" evidence="1">
    <location>
        <begin position="410"/>
        <end position="452"/>
    </location>
</feature>
<feature type="region of interest" description="Disordered" evidence="1">
    <location>
        <begin position="28"/>
        <end position="105"/>
    </location>
</feature>
<dbReference type="AlphaFoldDB" id="A0A1I8FNL6"/>
<proteinExistence type="predicted"/>
<dbReference type="Proteomes" id="UP000095280">
    <property type="component" value="Unplaced"/>
</dbReference>
<sequence>MLPSNQDCLAWRGQIKFRAGLDPSRQLVEEELQAPVEEPAAPRPFRSCSHGNRGSRKRRDGAELTEDDAVPPLKSQNAVPTGGTAATVGKKIEEKKSSGKAEAAASELGARRCRKRVANRNSEIRGLTNAVSAAALQDQAAVNRAGGCQPRTPRETGRAPHPGSVGEEKCMCTSDSSAVLAWTTRRRLFGVRCVSSRRDTVRPAEDSGRGWRKPGRPVEGTRRLQGVARRSTSSTSPRRPCRRRHQLLTAAVQIQRLTQLPPRRDDEERRDAEVARKLHGDWAGRCGRRSRQSPCAAAVSVLEAEDYDNHFYTFVLAAARLAPSSEYVKRGYERKEAAAGRSVEALYIIRVLHRSGPRGSLAAQPQYPGRVQPGRQLPVPEAAEAGDHRDAAVRMVVTARTLGAAVRLGSSRGGRRRGVHVRRRWQAAAQTEGRRAAAQNQQQRRSAMALPV</sequence>
<accession>A0A1I8FNL6</accession>
<evidence type="ECO:0000313" key="3">
    <source>
        <dbReference type="WBParaSite" id="maker-unitig_42357-snap-gene-0.2-mRNA-1"/>
    </source>
</evidence>
<feature type="region of interest" description="Disordered" evidence="1">
    <location>
        <begin position="201"/>
        <end position="242"/>
    </location>
</feature>
<dbReference type="WBParaSite" id="maker-unitig_42357-snap-gene-0.2-mRNA-1">
    <property type="protein sequence ID" value="maker-unitig_42357-snap-gene-0.2-mRNA-1"/>
    <property type="gene ID" value="maker-unitig_42357-snap-gene-0.2"/>
</dbReference>
<name>A0A1I8FNL6_9PLAT</name>
<evidence type="ECO:0000313" key="2">
    <source>
        <dbReference type="Proteomes" id="UP000095280"/>
    </source>
</evidence>
<organism evidence="2 3">
    <name type="scientific">Macrostomum lignano</name>
    <dbReference type="NCBI Taxonomy" id="282301"/>
    <lineage>
        <taxon>Eukaryota</taxon>
        <taxon>Metazoa</taxon>
        <taxon>Spiralia</taxon>
        <taxon>Lophotrochozoa</taxon>
        <taxon>Platyhelminthes</taxon>
        <taxon>Rhabditophora</taxon>
        <taxon>Macrostomorpha</taxon>
        <taxon>Macrostomida</taxon>
        <taxon>Macrostomidae</taxon>
        <taxon>Macrostomum</taxon>
    </lineage>
</organism>